<proteinExistence type="predicted"/>
<reference evidence="1 2" key="1">
    <citation type="submission" date="2024-11" db="EMBL/GenBank/DDBJ databases">
        <title>Adaptive evolution of stress response genes in parasites aligns with host niche diversity.</title>
        <authorList>
            <person name="Hahn C."/>
            <person name="Resl P."/>
        </authorList>
    </citation>
    <scope>NUCLEOTIDE SEQUENCE [LARGE SCALE GENOMIC DNA]</scope>
    <source>
        <strain evidence="1">EGGRZ-B1_66</strain>
        <tissue evidence="1">Body</tissue>
    </source>
</reference>
<evidence type="ECO:0000313" key="2">
    <source>
        <dbReference type="Proteomes" id="UP001626550"/>
    </source>
</evidence>
<dbReference type="AlphaFoldDB" id="A0ABD2Q1F2"/>
<gene>
    <name evidence="1" type="ORF">Ciccas_008851</name>
</gene>
<dbReference type="PANTHER" id="PTHR31691">
    <property type="entry name" value="ROTATIN"/>
    <property type="match status" value="1"/>
</dbReference>
<dbReference type="InterPro" id="IPR030791">
    <property type="entry name" value="Rotatin"/>
</dbReference>
<name>A0ABD2Q1F2_9PLAT</name>
<protein>
    <recommendedName>
        <fullName evidence="3">Rotatin</fullName>
    </recommendedName>
</protein>
<evidence type="ECO:0008006" key="3">
    <source>
        <dbReference type="Google" id="ProtNLM"/>
    </source>
</evidence>
<dbReference type="EMBL" id="JBJKFK010001650">
    <property type="protein sequence ID" value="KAL3312551.1"/>
    <property type="molecule type" value="Genomic_DNA"/>
</dbReference>
<accession>A0ABD2Q1F2</accession>
<keyword evidence="2" id="KW-1185">Reference proteome</keyword>
<sequence>MVFMYQERLFSELVDTFGLLQLSRLFTTDLANFMRDSHFFRFLQNFISCVLLPDFDFHGLINEISRTSSSATSEEMLAQQSNSNHPNSAAEWTNKFSDCLDKYSVYVYQIPDDCSLPAYTESDSQLTVLGRLGLLLSFASEPSFWANIRHQLHCFMCIQNLAFASSNSQSSSSCQPFGTPSKLHASSLLTDNSRIEGISSQHCIASTLDLLTTIVSRSPIVACRFMTSNEEFPCTKTEEKSSLSSTLMEARNTLTICELLINMIQSDMILSKLVHFDTDLSRRRAVIAIHFDLHLAAQIFRLLTMLLSIDARLALKILNDQRFMHKVMRFSQIPLAYLINDSYLISFVIEFSSFIATLFRYTQLEKRQLTLLVEEQSKLLHSEGHSTEQSTFSGIAISVRAFGNRICEWLHLLSMAIDAVLECETNAVRINLLQHLLGMFCDVFLCHPSHFEAANPAVAALDKHADQQPVTGIFEKLFNLMKICQKHRFDSRSELMDLLWSCSTNCLRIVSAASLKVKNFLIECDLVETLIVSSILLTQSLIPLNEKNCASLDLMRQELLSNMRLLNNLLFANQSVACPKATAANLNQLIVSLWKVSQDDDQFLQVLLTCVMNYTADRPSIATNLISHSDSPMLQISDSRSELSKFFFMNSILLLVKNRTSFVERLSDLKKRNKADIELHLHILSLAFHVLCNLCWSQVARNSIQKAKFLQQFTEKVPKYFKRNASTMQILLLWLQFILTLSFTNEGQKLLLQSDSIVTSVLQYTKSLNLPIPIRNASLTIIRNLCTNSILKSIVTTLPEKSLLCQTSEGVNNVLDLWHSILMKAAQQPQSQQEHQSLIEFSIAIDSIASLAFQSIKIKQILRIYRNGILERYIDQGLRILRLHLAKTGSNDQNFIDCLSTGSQLLSILSKSSFS</sequence>
<comment type="caution">
    <text evidence="1">The sequence shown here is derived from an EMBL/GenBank/DDBJ whole genome shotgun (WGS) entry which is preliminary data.</text>
</comment>
<evidence type="ECO:0000313" key="1">
    <source>
        <dbReference type="EMBL" id="KAL3312551.1"/>
    </source>
</evidence>
<dbReference type="PANTHER" id="PTHR31691:SF1">
    <property type="entry name" value="ROTATIN"/>
    <property type="match status" value="1"/>
</dbReference>
<organism evidence="1 2">
    <name type="scientific">Cichlidogyrus casuarinus</name>
    <dbReference type="NCBI Taxonomy" id="1844966"/>
    <lineage>
        <taxon>Eukaryota</taxon>
        <taxon>Metazoa</taxon>
        <taxon>Spiralia</taxon>
        <taxon>Lophotrochozoa</taxon>
        <taxon>Platyhelminthes</taxon>
        <taxon>Monogenea</taxon>
        <taxon>Monopisthocotylea</taxon>
        <taxon>Dactylogyridea</taxon>
        <taxon>Ancyrocephalidae</taxon>
        <taxon>Cichlidogyrus</taxon>
    </lineage>
</organism>
<dbReference type="Proteomes" id="UP001626550">
    <property type="component" value="Unassembled WGS sequence"/>
</dbReference>